<dbReference type="PANTHER" id="PTHR40076">
    <property type="entry name" value="MEMBRANE PROTEIN-RELATED"/>
    <property type="match status" value="1"/>
</dbReference>
<dbReference type="PATRIC" id="fig|119224.3.peg.1535"/>
<feature type="transmembrane region" description="Helical" evidence="1">
    <location>
        <begin position="145"/>
        <end position="163"/>
    </location>
</feature>
<name>A0A0P6SNK3_9STRE</name>
<reference evidence="2 3" key="1">
    <citation type="submission" date="2015-08" db="EMBL/GenBank/DDBJ databases">
        <title>Genome sequence of Streptococcus phocae subsp. phocae ATCC 51973T isolated from liver specimen obtained from seal.</title>
        <authorList>
            <person name="Avendano-Herrera R."/>
        </authorList>
    </citation>
    <scope>NUCLEOTIDE SEQUENCE [LARGE SCALE GENOMIC DNA]</scope>
    <source>
        <strain evidence="2 3">ATCC 51973</strain>
    </source>
</reference>
<evidence type="ECO:0008006" key="4">
    <source>
        <dbReference type="Google" id="ProtNLM"/>
    </source>
</evidence>
<organism evidence="2 3">
    <name type="scientific">Streptococcus phocae</name>
    <dbReference type="NCBI Taxonomy" id="119224"/>
    <lineage>
        <taxon>Bacteria</taxon>
        <taxon>Bacillati</taxon>
        <taxon>Bacillota</taxon>
        <taxon>Bacilli</taxon>
        <taxon>Lactobacillales</taxon>
        <taxon>Streptococcaceae</taxon>
        <taxon>Streptococcus</taxon>
    </lineage>
</organism>
<dbReference type="STRING" id="119224.AKK44_01805"/>
<feature type="transmembrane region" description="Helical" evidence="1">
    <location>
        <begin position="21"/>
        <end position="37"/>
    </location>
</feature>
<sequence>MSIKKIKKEARQTLKGLPGKYQLFAVPILLYTLYIWVEGHGAYLYNRGLELSPEADLFPISILLFMTLFTLSATFIMLDVIRGKRQQATFSDTTLAFSRNYIGKLIAVFLLNTLFLFTLFLLASIGLLLLFAAASTGGGMSVGQISLAVIGLILFIGGASCYINRLLAYALVNHILYDTVNQQTYIGALSALERSSALVKGYKGKLFLFHLSFLGWYLGTLLTFGLLSIYSLPYFVTAKALFYDQLLQIRHKKEAQIASDA</sequence>
<keyword evidence="1" id="KW-0472">Membrane</keyword>
<dbReference type="InterPro" id="IPR010380">
    <property type="entry name" value="DUF975"/>
</dbReference>
<dbReference type="Proteomes" id="UP000049578">
    <property type="component" value="Unassembled WGS sequence"/>
</dbReference>
<protein>
    <recommendedName>
        <fullName evidence="4">Beta-carotene 15,15'-monooxygenase</fullName>
    </recommendedName>
</protein>
<proteinExistence type="predicted"/>
<keyword evidence="3" id="KW-1185">Reference proteome</keyword>
<dbReference type="PANTHER" id="PTHR40076:SF1">
    <property type="entry name" value="MEMBRANE PROTEIN"/>
    <property type="match status" value="1"/>
</dbReference>
<feature type="transmembrane region" description="Helical" evidence="1">
    <location>
        <begin position="102"/>
        <end position="133"/>
    </location>
</feature>
<evidence type="ECO:0000313" key="2">
    <source>
        <dbReference type="EMBL" id="KPJ23008.1"/>
    </source>
</evidence>
<accession>A0A0P6SNK3</accession>
<evidence type="ECO:0000256" key="1">
    <source>
        <dbReference type="SAM" id="Phobius"/>
    </source>
</evidence>
<feature type="transmembrane region" description="Helical" evidence="1">
    <location>
        <begin position="206"/>
        <end position="232"/>
    </location>
</feature>
<dbReference type="Pfam" id="PF06161">
    <property type="entry name" value="DUF975"/>
    <property type="match status" value="1"/>
</dbReference>
<feature type="transmembrane region" description="Helical" evidence="1">
    <location>
        <begin position="57"/>
        <end position="81"/>
    </location>
</feature>
<keyword evidence="1" id="KW-1133">Transmembrane helix</keyword>
<evidence type="ECO:0000313" key="3">
    <source>
        <dbReference type="Proteomes" id="UP000049578"/>
    </source>
</evidence>
<gene>
    <name evidence="2" type="ORF">AKK44_01805</name>
</gene>
<comment type="caution">
    <text evidence="2">The sequence shown here is derived from an EMBL/GenBank/DDBJ whole genome shotgun (WGS) entry which is preliminary data.</text>
</comment>
<keyword evidence="1" id="KW-0812">Transmembrane</keyword>
<dbReference type="AlphaFoldDB" id="A0A0P6SNK3"/>
<dbReference type="RefSeq" id="WP_054278252.1">
    <property type="nucleotide sequence ID" value="NZ_LHQM01000006.1"/>
</dbReference>
<dbReference type="EMBL" id="LHQM01000006">
    <property type="protein sequence ID" value="KPJ23008.1"/>
    <property type="molecule type" value="Genomic_DNA"/>
</dbReference>